<evidence type="ECO:0000313" key="7">
    <source>
        <dbReference type="Proteomes" id="UP001501337"/>
    </source>
</evidence>
<dbReference type="SUPFAM" id="SSF52172">
    <property type="entry name" value="CheY-like"/>
    <property type="match status" value="1"/>
</dbReference>
<evidence type="ECO:0000256" key="2">
    <source>
        <dbReference type="PROSITE-ProRule" id="PRU00169"/>
    </source>
</evidence>
<dbReference type="Gene3D" id="6.10.250.690">
    <property type="match status" value="1"/>
</dbReference>
<dbReference type="InterPro" id="IPR036388">
    <property type="entry name" value="WH-like_DNA-bd_sf"/>
</dbReference>
<dbReference type="Pfam" id="PF00072">
    <property type="entry name" value="Response_reg"/>
    <property type="match status" value="1"/>
</dbReference>
<dbReference type="InterPro" id="IPR011006">
    <property type="entry name" value="CheY-like_superfamily"/>
</dbReference>
<sequence>MAGGFVVDQVASAQSALQLGLQEDYKVAVVDIGLPDGNGLDVLRRWREAGKRLPVLLLTARGDWQDKVNGLKAGADDYLAKPFHMEELLARLHALVRRSEGRAENRLSAGNFVLDGDRQQVQTTDGWQVLTATEFRLLRALLSRPGWIISKQELLEQLYDLDTEASANTIEAYIHRLRSIVGKSSILTMRGQGYCFKPDD</sequence>
<evidence type="ECO:0000259" key="4">
    <source>
        <dbReference type="PROSITE" id="PS50110"/>
    </source>
</evidence>
<protein>
    <submittedName>
        <fullName evidence="6">Response regulator transcription factor</fullName>
    </submittedName>
</protein>
<dbReference type="PROSITE" id="PS51755">
    <property type="entry name" value="OMPR_PHOB"/>
    <property type="match status" value="1"/>
</dbReference>
<keyword evidence="1 3" id="KW-0238">DNA-binding</keyword>
<dbReference type="Proteomes" id="UP001501337">
    <property type="component" value="Unassembled WGS sequence"/>
</dbReference>
<dbReference type="CDD" id="cd00383">
    <property type="entry name" value="trans_reg_C"/>
    <property type="match status" value="1"/>
</dbReference>
<proteinExistence type="predicted"/>
<dbReference type="Gene3D" id="3.40.50.2300">
    <property type="match status" value="1"/>
</dbReference>
<dbReference type="InterPro" id="IPR001867">
    <property type="entry name" value="OmpR/PhoB-type_DNA-bd"/>
</dbReference>
<reference evidence="7" key="1">
    <citation type="journal article" date="2019" name="Int. J. Syst. Evol. Microbiol.">
        <title>The Global Catalogue of Microorganisms (GCM) 10K type strain sequencing project: providing services to taxonomists for standard genome sequencing and annotation.</title>
        <authorList>
            <consortium name="The Broad Institute Genomics Platform"/>
            <consortium name="The Broad Institute Genome Sequencing Center for Infectious Disease"/>
            <person name="Wu L."/>
            <person name="Ma J."/>
        </authorList>
    </citation>
    <scope>NUCLEOTIDE SEQUENCE [LARGE SCALE GENOMIC DNA]</scope>
    <source>
        <strain evidence="7">JCM 17555</strain>
    </source>
</reference>
<dbReference type="SMART" id="SM00862">
    <property type="entry name" value="Trans_reg_C"/>
    <property type="match status" value="1"/>
</dbReference>
<evidence type="ECO:0000256" key="3">
    <source>
        <dbReference type="PROSITE-ProRule" id="PRU01091"/>
    </source>
</evidence>
<dbReference type="SMART" id="SM00448">
    <property type="entry name" value="REC"/>
    <property type="match status" value="1"/>
</dbReference>
<evidence type="ECO:0000256" key="1">
    <source>
        <dbReference type="ARBA" id="ARBA00023125"/>
    </source>
</evidence>
<dbReference type="EMBL" id="BAABBO010000021">
    <property type="protein sequence ID" value="GAA3977273.1"/>
    <property type="molecule type" value="Genomic_DNA"/>
</dbReference>
<feature type="modified residue" description="4-aspartylphosphate" evidence="2">
    <location>
        <position position="31"/>
    </location>
</feature>
<dbReference type="Gene3D" id="1.10.10.10">
    <property type="entry name" value="Winged helix-like DNA-binding domain superfamily/Winged helix DNA-binding domain"/>
    <property type="match status" value="1"/>
</dbReference>
<feature type="DNA-binding region" description="OmpR/PhoB-type" evidence="3">
    <location>
        <begin position="104"/>
        <end position="198"/>
    </location>
</feature>
<dbReference type="InterPro" id="IPR001789">
    <property type="entry name" value="Sig_transdc_resp-reg_receiver"/>
</dbReference>
<comment type="caution">
    <text evidence="6">The sequence shown here is derived from an EMBL/GenBank/DDBJ whole genome shotgun (WGS) entry which is preliminary data.</text>
</comment>
<name>A0ABP7Q6W5_9GAMM</name>
<gene>
    <name evidence="6" type="ORF">GCM10022278_37550</name>
</gene>
<evidence type="ECO:0000313" key="6">
    <source>
        <dbReference type="EMBL" id="GAA3977273.1"/>
    </source>
</evidence>
<dbReference type="PANTHER" id="PTHR48111:SF37">
    <property type="entry name" value="RESPONSE REGULATOR PROTEIN CARR"/>
    <property type="match status" value="1"/>
</dbReference>
<dbReference type="PROSITE" id="PS50110">
    <property type="entry name" value="RESPONSE_REGULATORY"/>
    <property type="match status" value="1"/>
</dbReference>
<evidence type="ECO:0000259" key="5">
    <source>
        <dbReference type="PROSITE" id="PS51755"/>
    </source>
</evidence>
<accession>A0ABP7Q6W5</accession>
<dbReference type="Pfam" id="PF00486">
    <property type="entry name" value="Trans_reg_C"/>
    <property type="match status" value="1"/>
</dbReference>
<keyword evidence="2" id="KW-0597">Phosphoprotein</keyword>
<keyword evidence="7" id="KW-1185">Reference proteome</keyword>
<dbReference type="InterPro" id="IPR039420">
    <property type="entry name" value="WalR-like"/>
</dbReference>
<feature type="domain" description="Response regulatory" evidence="4">
    <location>
        <begin position="1"/>
        <end position="96"/>
    </location>
</feature>
<feature type="domain" description="OmpR/PhoB-type" evidence="5">
    <location>
        <begin position="104"/>
        <end position="198"/>
    </location>
</feature>
<organism evidence="6 7">
    <name type="scientific">Allohahella marinimesophila</name>
    <dbReference type="NCBI Taxonomy" id="1054972"/>
    <lineage>
        <taxon>Bacteria</taxon>
        <taxon>Pseudomonadati</taxon>
        <taxon>Pseudomonadota</taxon>
        <taxon>Gammaproteobacteria</taxon>
        <taxon>Oceanospirillales</taxon>
        <taxon>Hahellaceae</taxon>
        <taxon>Allohahella</taxon>
    </lineage>
</organism>
<dbReference type="PANTHER" id="PTHR48111">
    <property type="entry name" value="REGULATOR OF RPOS"/>
    <property type="match status" value="1"/>
</dbReference>